<dbReference type="InterPro" id="IPR036388">
    <property type="entry name" value="WH-like_DNA-bd_sf"/>
</dbReference>
<reference evidence="5 6" key="1">
    <citation type="submission" date="2018-01" db="EMBL/GenBank/DDBJ databases">
        <title>A novel member of the phylum Bacteroidetes isolated from glacier ice.</title>
        <authorList>
            <person name="Liu Q."/>
            <person name="Xin Y.-H."/>
        </authorList>
    </citation>
    <scope>NUCLEOTIDE SEQUENCE [LARGE SCALE GENOMIC DNA]</scope>
    <source>
        <strain evidence="5 6">RB1R16</strain>
    </source>
</reference>
<comment type="caution">
    <text evidence="5">The sequence shown here is derived from an EMBL/GenBank/DDBJ whole genome shotgun (WGS) entry which is preliminary data.</text>
</comment>
<protein>
    <submittedName>
        <fullName evidence="5">Transcriptional regulator</fullName>
    </submittedName>
</protein>
<evidence type="ECO:0000259" key="4">
    <source>
        <dbReference type="PROSITE" id="PS51118"/>
    </source>
</evidence>
<dbReference type="GO" id="GO:0003677">
    <property type="term" value="F:DNA binding"/>
    <property type="evidence" value="ECO:0007669"/>
    <property type="project" value="UniProtKB-KW"/>
</dbReference>
<dbReference type="PROSITE" id="PS51118">
    <property type="entry name" value="HTH_HXLR"/>
    <property type="match status" value="1"/>
</dbReference>
<feature type="domain" description="HTH hxlR-type" evidence="4">
    <location>
        <begin position="19"/>
        <end position="117"/>
    </location>
</feature>
<dbReference type="OrthoDB" id="2619345at2"/>
<keyword evidence="2" id="KW-0238">DNA-binding</keyword>
<dbReference type="SUPFAM" id="SSF46785">
    <property type="entry name" value="Winged helix' DNA-binding domain"/>
    <property type="match status" value="1"/>
</dbReference>
<accession>A0A2S7SZL6</accession>
<keyword evidence="3" id="KW-0804">Transcription</keyword>
<dbReference type="Gene3D" id="1.10.10.10">
    <property type="entry name" value="Winged helix-like DNA-binding domain superfamily/Winged helix DNA-binding domain"/>
    <property type="match status" value="1"/>
</dbReference>
<name>A0A2S7SZL6_9BACT</name>
<dbReference type="Pfam" id="PF01638">
    <property type="entry name" value="HxlR"/>
    <property type="match status" value="1"/>
</dbReference>
<keyword evidence="6" id="KW-1185">Reference proteome</keyword>
<dbReference type="InterPro" id="IPR002577">
    <property type="entry name" value="HTH_HxlR"/>
</dbReference>
<proteinExistence type="predicted"/>
<sequence length="126" mass="14615">MAKTEHKECKPSECLEMILPVRDALDILSGKWKLPIIISLSFGNKRFSQMANEIPNITDRMLSKELRDLEMNKLVKRTVYNSVPVVVEYSMTEYGKSLDRVINELRVWGKAHRQVIHSQAKEEVEN</sequence>
<gene>
    <name evidence="5" type="ORF">CJD36_001060</name>
</gene>
<evidence type="ECO:0000256" key="1">
    <source>
        <dbReference type="ARBA" id="ARBA00023015"/>
    </source>
</evidence>
<dbReference type="PANTHER" id="PTHR33204">
    <property type="entry name" value="TRANSCRIPTIONAL REGULATOR, MARR FAMILY"/>
    <property type="match status" value="1"/>
</dbReference>
<evidence type="ECO:0000313" key="5">
    <source>
        <dbReference type="EMBL" id="PQJ12372.1"/>
    </source>
</evidence>
<organism evidence="5 6">
    <name type="scientific">Flavipsychrobacter stenotrophus</name>
    <dbReference type="NCBI Taxonomy" id="2077091"/>
    <lineage>
        <taxon>Bacteria</taxon>
        <taxon>Pseudomonadati</taxon>
        <taxon>Bacteroidota</taxon>
        <taxon>Chitinophagia</taxon>
        <taxon>Chitinophagales</taxon>
        <taxon>Chitinophagaceae</taxon>
        <taxon>Flavipsychrobacter</taxon>
    </lineage>
</organism>
<dbReference type="AlphaFoldDB" id="A0A2S7SZL6"/>
<keyword evidence="1" id="KW-0805">Transcription regulation</keyword>
<dbReference type="InterPro" id="IPR036390">
    <property type="entry name" value="WH_DNA-bd_sf"/>
</dbReference>
<dbReference type="PANTHER" id="PTHR33204:SF29">
    <property type="entry name" value="TRANSCRIPTIONAL REGULATOR"/>
    <property type="match status" value="1"/>
</dbReference>
<dbReference type="RefSeq" id="WP_105037256.1">
    <property type="nucleotide sequence ID" value="NZ_PPSL01000001.1"/>
</dbReference>
<dbReference type="Proteomes" id="UP000239872">
    <property type="component" value="Unassembled WGS sequence"/>
</dbReference>
<evidence type="ECO:0000256" key="2">
    <source>
        <dbReference type="ARBA" id="ARBA00023125"/>
    </source>
</evidence>
<evidence type="ECO:0000313" key="6">
    <source>
        <dbReference type="Proteomes" id="UP000239872"/>
    </source>
</evidence>
<dbReference type="EMBL" id="PPSL01000001">
    <property type="protein sequence ID" value="PQJ12372.1"/>
    <property type="molecule type" value="Genomic_DNA"/>
</dbReference>
<evidence type="ECO:0000256" key="3">
    <source>
        <dbReference type="ARBA" id="ARBA00023163"/>
    </source>
</evidence>